<dbReference type="SUPFAM" id="SSF50685">
    <property type="entry name" value="Barwin-like endoglucanases"/>
    <property type="match status" value="1"/>
</dbReference>
<keyword evidence="5" id="KW-1185">Reference proteome</keyword>
<evidence type="ECO:0000313" key="5">
    <source>
        <dbReference type="Proteomes" id="UP001610334"/>
    </source>
</evidence>
<evidence type="ECO:0000256" key="2">
    <source>
        <dbReference type="ARBA" id="ARBA00010421"/>
    </source>
</evidence>
<proteinExistence type="inferred from homology"/>
<dbReference type="Pfam" id="PF07249">
    <property type="entry name" value="Cerato-platanin"/>
    <property type="match status" value="1"/>
</dbReference>
<dbReference type="Proteomes" id="UP001610334">
    <property type="component" value="Unassembled WGS sequence"/>
</dbReference>
<reference evidence="4 5" key="1">
    <citation type="submission" date="2024-07" db="EMBL/GenBank/DDBJ databases">
        <title>Section-level genome sequencing and comparative genomics of Aspergillus sections Usti and Cavernicolus.</title>
        <authorList>
            <consortium name="Lawrence Berkeley National Laboratory"/>
            <person name="Nybo J.L."/>
            <person name="Vesth T.C."/>
            <person name="Theobald S."/>
            <person name="Frisvad J.C."/>
            <person name="Larsen T.O."/>
            <person name="Kjaerboelling I."/>
            <person name="Rothschild-Mancinelli K."/>
            <person name="Lyhne E.K."/>
            <person name="Kogle M.E."/>
            <person name="Barry K."/>
            <person name="Clum A."/>
            <person name="Na H."/>
            <person name="Ledsgaard L."/>
            <person name="Lin J."/>
            <person name="Lipzen A."/>
            <person name="Kuo A."/>
            <person name="Riley R."/>
            <person name="Mondo S."/>
            <person name="Labutti K."/>
            <person name="Haridas S."/>
            <person name="Pangalinan J."/>
            <person name="Salamov A.A."/>
            <person name="Simmons B.A."/>
            <person name="Magnuson J.K."/>
            <person name="Chen J."/>
            <person name="Drula E."/>
            <person name="Henrissat B."/>
            <person name="Wiebenga A."/>
            <person name="Lubbers R.J."/>
            <person name="Gomes A.C."/>
            <person name="Makela M.R."/>
            <person name="Stajich J."/>
            <person name="Grigoriev I.V."/>
            <person name="Mortensen U.H."/>
            <person name="De Vries R.P."/>
            <person name="Baker S.E."/>
            <person name="Andersen M.R."/>
        </authorList>
    </citation>
    <scope>NUCLEOTIDE SEQUENCE [LARGE SCALE GENOMIC DNA]</scope>
    <source>
        <strain evidence="4 5">CBS 588.65</strain>
    </source>
</reference>
<dbReference type="InterPro" id="IPR036908">
    <property type="entry name" value="RlpA-like_sf"/>
</dbReference>
<evidence type="ECO:0000256" key="1">
    <source>
        <dbReference type="ARBA" id="ARBA00004613"/>
    </source>
</evidence>
<organism evidence="4 5">
    <name type="scientific">Aspergillus granulosus</name>
    <dbReference type="NCBI Taxonomy" id="176169"/>
    <lineage>
        <taxon>Eukaryota</taxon>
        <taxon>Fungi</taxon>
        <taxon>Dikarya</taxon>
        <taxon>Ascomycota</taxon>
        <taxon>Pezizomycotina</taxon>
        <taxon>Eurotiomycetes</taxon>
        <taxon>Eurotiomycetidae</taxon>
        <taxon>Eurotiales</taxon>
        <taxon>Aspergillaceae</taxon>
        <taxon>Aspergillus</taxon>
        <taxon>Aspergillus subgen. Nidulantes</taxon>
    </lineage>
</organism>
<dbReference type="InterPro" id="IPR010829">
    <property type="entry name" value="Cerato-platanin"/>
</dbReference>
<accession>A0ABR4HY30</accession>
<comment type="similarity">
    <text evidence="2">Belongs to the cerato-platanin family.</text>
</comment>
<comment type="caution">
    <text evidence="4">The sequence shown here is derived from an EMBL/GenBank/DDBJ whole genome shotgun (WGS) entry which is preliminary data.</text>
</comment>
<dbReference type="CDD" id="cd22778">
    <property type="entry name" value="DPBB_CEPL-like"/>
    <property type="match status" value="1"/>
</dbReference>
<sequence>MVVLTLLPALTLAASSNFKVVARQASGTSSLSYDPKYDVGQTSLTTVACSDGPFGLMREGYTTFDSLPSFYRIGGAPTVSGWPSDKCGACYQLQYTSPTGATNSIYMTAVDTAPGGFNVGVQAFNQLTNGMQDVGRVDVVWTEVARENCGLPNRP</sequence>
<evidence type="ECO:0000313" key="4">
    <source>
        <dbReference type="EMBL" id="KAL2820416.1"/>
    </source>
</evidence>
<gene>
    <name evidence="4" type="ORF">BJX63DRAFT_418493</name>
</gene>
<evidence type="ECO:0000256" key="3">
    <source>
        <dbReference type="ARBA" id="ARBA00022525"/>
    </source>
</evidence>
<dbReference type="Gene3D" id="2.40.40.10">
    <property type="entry name" value="RlpA-like domain"/>
    <property type="match status" value="1"/>
</dbReference>
<comment type="subcellular location">
    <subcellularLocation>
        <location evidence="1">Secreted</location>
    </subcellularLocation>
</comment>
<keyword evidence="3" id="KW-0964">Secreted</keyword>
<dbReference type="EMBL" id="JBFXLT010000007">
    <property type="protein sequence ID" value="KAL2820416.1"/>
    <property type="molecule type" value="Genomic_DNA"/>
</dbReference>
<protein>
    <submittedName>
        <fullName evidence="4">Cerato-platanin-domain-containing protein</fullName>
    </submittedName>
</protein>
<name>A0ABR4HY30_9EURO</name>